<evidence type="ECO:0000313" key="3">
    <source>
        <dbReference type="Proteomes" id="UP000441399"/>
    </source>
</evidence>
<dbReference type="Proteomes" id="UP000441399">
    <property type="component" value="Unassembled WGS sequence"/>
</dbReference>
<dbReference type="InterPro" id="IPR029044">
    <property type="entry name" value="Nucleotide-diphossugar_trans"/>
</dbReference>
<sequence>MYKSLRIGVVIPALNEEGAISKVVSGLLAISSDQGQVVDQLVVCDNGSTDETAARAAAAGADVVSQKEPGYGIACQTAVAALTNIDVVLFVDGDDSCLPAEALHLLDGIAAGNALAIGSRTLGNMQSGALTVPQRAGNLLAAWLIHWLWHHKVTDLGPFRAIRFDAYQQLEMQDCRFGWTVEMQVKCIQHRLPISEHPVTSTRRIGKSKISGTLRGTLGAAHGILGMIARLYFSTPS</sequence>
<dbReference type="Pfam" id="PF00535">
    <property type="entry name" value="Glycos_transf_2"/>
    <property type="match status" value="1"/>
</dbReference>
<dbReference type="Gene3D" id="3.90.550.10">
    <property type="entry name" value="Spore Coat Polysaccharide Biosynthesis Protein SpsA, Chain A"/>
    <property type="match status" value="1"/>
</dbReference>
<dbReference type="EMBL" id="CACSIO010000023">
    <property type="protein sequence ID" value="CAA0115527.1"/>
    <property type="molecule type" value="Genomic_DNA"/>
</dbReference>
<accession>A0A5S9QC93</accession>
<dbReference type="SUPFAM" id="SSF53448">
    <property type="entry name" value="Nucleotide-diphospho-sugar transferases"/>
    <property type="match status" value="1"/>
</dbReference>
<dbReference type="AlphaFoldDB" id="A0A5S9QC93"/>
<gene>
    <name evidence="2" type="ORF">OPDIPICF_01742</name>
</gene>
<reference evidence="2 3" key="1">
    <citation type="submission" date="2019-11" db="EMBL/GenBank/DDBJ databases">
        <authorList>
            <person name="Holert J."/>
        </authorList>
    </citation>
    <scope>NUCLEOTIDE SEQUENCE [LARGE SCALE GENOMIC DNA]</scope>
    <source>
        <strain evidence="2">SB11_3</strain>
    </source>
</reference>
<dbReference type="InterPro" id="IPR001173">
    <property type="entry name" value="Glyco_trans_2-like"/>
</dbReference>
<keyword evidence="2" id="KW-0808">Transferase</keyword>
<protein>
    <submittedName>
        <fullName evidence="2">Putative glycosyltransferase</fullName>
        <ecNumber evidence="2">2.4.-.-</ecNumber>
    </submittedName>
</protein>
<dbReference type="InterPro" id="IPR050256">
    <property type="entry name" value="Glycosyltransferase_2"/>
</dbReference>
<name>A0A5S9QC93_9GAMM</name>
<dbReference type="GO" id="GO:0016757">
    <property type="term" value="F:glycosyltransferase activity"/>
    <property type="evidence" value="ECO:0007669"/>
    <property type="project" value="UniProtKB-KW"/>
</dbReference>
<keyword evidence="3" id="KW-1185">Reference proteome</keyword>
<dbReference type="OrthoDB" id="9811884at2"/>
<organism evidence="2 3">
    <name type="scientific">BD1-7 clade bacterium</name>
    <dbReference type="NCBI Taxonomy" id="2029982"/>
    <lineage>
        <taxon>Bacteria</taxon>
        <taxon>Pseudomonadati</taxon>
        <taxon>Pseudomonadota</taxon>
        <taxon>Gammaproteobacteria</taxon>
        <taxon>Cellvibrionales</taxon>
        <taxon>Spongiibacteraceae</taxon>
        <taxon>BD1-7 clade</taxon>
    </lineage>
</organism>
<keyword evidence="2" id="KW-0328">Glycosyltransferase</keyword>
<dbReference type="EC" id="2.4.-.-" evidence="2"/>
<evidence type="ECO:0000259" key="1">
    <source>
        <dbReference type="Pfam" id="PF00535"/>
    </source>
</evidence>
<feature type="domain" description="Glycosyltransferase 2-like" evidence="1">
    <location>
        <begin position="9"/>
        <end position="169"/>
    </location>
</feature>
<dbReference type="PANTHER" id="PTHR48090">
    <property type="entry name" value="UNDECAPRENYL-PHOSPHATE 4-DEOXY-4-FORMAMIDO-L-ARABINOSE TRANSFERASE-RELATED"/>
    <property type="match status" value="1"/>
</dbReference>
<proteinExistence type="predicted"/>
<dbReference type="CDD" id="cd04179">
    <property type="entry name" value="DPM_DPG-synthase_like"/>
    <property type="match status" value="1"/>
</dbReference>
<evidence type="ECO:0000313" key="2">
    <source>
        <dbReference type="EMBL" id="CAA0115527.1"/>
    </source>
</evidence>
<dbReference type="PANTHER" id="PTHR48090:SF7">
    <property type="entry name" value="RFBJ PROTEIN"/>
    <property type="match status" value="1"/>
</dbReference>